<dbReference type="Proteomes" id="UP000762676">
    <property type="component" value="Unassembled WGS sequence"/>
</dbReference>
<dbReference type="InterPro" id="IPR029063">
    <property type="entry name" value="SAM-dependent_MTases_sf"/>
</dbReference>
<gene>
    <name evidence="1" type="ORF">ElyMa_005193000</name>
</gene>
<dbReference type="Gene3D" id="3.40.50.150">
    <property type="entry name" value="Vaccinia Virus protein VP39"/>
    <property type="match status" value="1"/>
</dbReference>
<sequence>MCSMKRLLLSHLTYGQYQQYARICCWPQQRQAVKLEVPIPSASRQKYRNGRHVRDENTAAKIVQAILEHRRDPTAPVIHAEAGAGLVCKEFLKNGVTFVIALESTKNYLAEHKLLEEEYGSERFHFVQWPMLNLRLKLNMERVKSSYTQAEAHVSQLLQQRTRPGSSHAIFHIGSKVNHEHHDFLFYILRNMPNDDPIISPPGVEFFFLAHPRFKSKLEFLANIQKASHSTRFSSILATVYLLYDISFIGKFHANTFNPSFKTAVAVQDPEWVDPTVRLLVKLKLKDNVDAILPIDHHVNFSIFLRQIYMKKINRTIPTMEMLVPGCGLRMVALGFTMMDIILRTPPEKLLLLYKHMISWPEYQSSPLRSFIAQMTHRGGGLWPDNDTMKDEKIL</sequence>
<dbReference type="AlphaFoldDB" id="A0AAV4JSW9"/>
<accession>A0AAV4JSW9</accession>
<dbReference type="EMBL" id="BMAT01010382">
    <property type="protein sequence ID" value="GFS25804.1"/>
    <property type="molecule type" value="Genomic_DNA"/>
</dbReference>
<dbReference type="PIRSF" id="PIRSF027833">
    <property type="entry name" value="MtTFB2"/>
    <property type="match status" value="1"/>
</dbReference>
<proteinExistence type="predicted"/>
<keyword evidence="2" id="KW-1185">Reference proteome</keyword>
<organism evidence="1 2">
    <name type="scientific">Elysia marginata</name>
    <dbReference type="NCBI Taxonomy" id="1093978"/>
    <lineage>
        <taxon>Eukaryota</taxon>
        <taxon>Metazoa</taxon>
        <taxon>Spiralia</taxon>
        <taxon>Lophotrochozoa</taxon>
        <taxon>Mollusca</taxon>
        <taxon>Gastropoda</taxon>
        <taxon>Heterobranchia</taxon>
        <taxon>Euthyneura</taxon>
        <taxon>Panpulmonata</taxon>
        <taxon>Sacoglossa</taxon>
        <taxon>Placobranchoidea</taxon>
        <taxon>Plakobranchidae</taxon>
        <taxon>Elysia</taxon>
    </lineage>
</organism>
<reference evidence="1 2" key="1">
    <citation type="journal article" date="2021" name="Elife">
        <title>Chloroplast acquisition without the gene transfer in kleptoplastic sea slugs, Plakobranchus ocellatus.</title>
        <authorList>
            <person name="Maeda T."/>
            <person name="Takahashi S."/>
            <person name="Yoshida T."/>
            <person name="Shimamura S."/>
            <person name="Takaki Y."/>
            <person name="Nagai Y."/>
            <person name="Toyoda A."/>
            <person name="Suzuki Y."/>
            <person name="Arimoto A."/>
            <person name="Ishii H."/>
            <person name="Satoh N."/>
            <person name="Nishiyama T."/>
            <person name="Hasebe M."/>
            <person name="Maruyama T."/>
            <person name="Minagawa J."/>
            <person name="Obokata J."/>
            <person name="Shigenobu S."/>
        </authorList>
    </citation>
    <scope>NUCLEOTIDE SEQUENCE [LARGE SCALE GENOMIC DNA]</scope>
</reference>
<comment type="caution">
    <text evidence="1">The sequence shown here is derived from an EMBL/GenBank/DDBJ whole genome shotgun (WGS) entry which is preliminary data.</text>
</comment>
<protein>
    <submittedName>
        <fullName evidence="1">rRNA adenine N(6)-methyltransferase</fullName>
    </submittedName>
</protein>
<evidence type="ECO:0000313" key="2">
    <source>
        <dbReference type="Proteomes" id="UP000762676"/>
    </source>
</evidence>
<evidence type="ECO:0000313" key="1">
    <source>
        <dbReference type="EMBL" id="GFS25804.1"/>
    </source>
</evidence>
<name>A0AAV4JSW9_9GAST</name>